<organism evidence="3 4">
    <name type="scientific">Streptomyces fructofermentans</name>
    <dbReference type="NCBI Taxonomy" id="152141"/>
    <lineage>
        <taxon>Bacteria</taxon>
        <taxon>Bacillati</taxon>
        <taxon>Actinomycetota</taxon>
        <taxon>Actinomycetes</taxon>
        <taxon>Kitasatosporales</taxon>
        <taxon>Streptomycetaceae</taxon>
        <taxon>Streptomyces</taxon>
    </lineage>
</organism>
<protein>
    <recommendedName>
        <fullName evidence="5">Lipoprotein</fullName>
    </recommendedName>
</protein>
<dbReference type="AlphaFoldDB" id="A0A918NMU6"/>
<reference evidence="3" key="1">
    <citation type="journal article" date="2014" name="Int. J. Syst. Evol. Microbiol.">
        <title>Complete genome sequence of Corynebacterium casei LMG S-19264T (=DSM 44701T), isolated from a smear-ripened cheese.</title>
        <authorList>
            <consortium name="US DOE Joint Genome Institute (JGI-PGF)"/>
            <person name="Walter F."/>
            <person name="Albersmeier A."/>
            <person name="Kalinowski J."/>
            <person name="Ruckert C."/>
        </authorList>
    </citation>
    <scope>NUCLEOTIDE SEQUENCE</scope>
    <source>
        <strain evidence="3">JCM 4956</strain>
    </source>
</reference>
<feature type="signal peptide" evidence="2">
    <location>
        <begin position="1"/>
        <end position="20"/>
    </location>
</feature>
<feature type="compositionally biased region" description="Low complexity" evidence="1">
    <location>
        <begin position="135"/>
        <end position="144"/>
    </location>
</feature>
<feature type="chain" id="PRO_5037046606" description="Lipoprotein" evidence="2">
    <location>
        <begin position="21"/>
        <end position="186"/>
    </location>
</feature>
<gene>
    <name evidence="3" type="ORF">GCM10010515_56980</name>
</gene>
<evidence type="ECO:0000313" key="3">
    <source>
        <dbReference type="EMBL" id="GGX81930.1"/>
    </source>
</evidence>
<comment type="caution">
    <text evidence="3">The sequence shown here is derived from an EMBL/GenBank/DDBJ whole genome shotgun (WGS) entry which is preliminary data.</text>
</comment>
<accession>A0A918NMU6</accession>
<name>A0A918NMU6_9ACTN</name>
<evidence type="ECO:0008006" key="5">
    <source>
        <dbReference type="Google" id="ProtNLM"/>
    </source>
</evidence>
<evidence type="ECO:0000256" key="2">
    <source>
        <dbReference type="SAM" id="SignalP"/>
    </source>
</evidence>
<feature type="compositionally biased region" description="Low complexity" evidence="1">
    <location>
        <begin position="151"/>
        <end position="163"/>
    </location>
</feature>
<feature type="region of interest" description="Disordered" evidence="1">
    <location>
        <begin position="132"/>
        <end position="186"/>
    </location>
</feature>
<keyword evidence="4" id="KW-1185">Reference proteome</keyword>
<dbReference type="Proteomes" id="UP000645555">
    <property type="component" value="Unassembled WGS sequence"/>
</dbReference>
<evidence type="ECO:0000256" key="1">
    <source>
        <dbReference type="SAM" id="MobiDB-lite"/>
    </source>
</evidence>
<evidence type="ECO:0000313" key="4">
    <source>
        <dbReference type="Proteomes" id="UP000645555"/>
    </source>
</evidence>
<keyword evidence="2" id="KW-0732">Signal</keyword>
<dbReference type="EMBL" id="BMWD01000023">
    <property type="protein sequence ID" value="GGX81930.1"/>
    <property type="molecule type" value="Genomic_DNA"/>
</dbReference>
<reference evidence="3" key="2">
    <citation type="submission" date="2020-09" db="EMBL/GenBank/DDBJ databases">
        <authorList>
            <person name="Sun Q."/>
            <person name="Ohkuma M."/>
        </authorList>
    </citation>
    <scope>NUCLEOTIDE SEQUENCE</scope>
    <source>
        <strain evidence="3">JCM 4956</strain>
    </source>
</reference>
<proteinExistence type="predicted"/>
<sequence>MLTVAAAVVSVMSLALTACAQNDSGVGSGDREAAYKRVVNDPHASPDAVIEAAGAPAGVARAGDGSLLLSYNARSIGDDEGPAAAAWRIVSPAGRTVAQQAWHANVEDQPDQYIGVRDGFVRWHRSSRVRRARTRSTYAASGTRSPRRTARWAPTRATSSSTRGCRLASTAPPTAPWRPRSAHRNT</sequence>